<dbReference type="RefSeq" id="WP_344127939.1">
    <property type="nucleotide sequence ID" value="NZ_BAAALT010000039.1"/>
</dbReference>
<organism evidence="1 2">
    <name type="scientific">Luedemannella flava</name>
    <dbReference type="NCBI Taxonomy" id="349316"/>
    <lineage>
        <taxon>Bacteria</taxon>
        <taxon>Bacillati</taxon>
        <taxon>Actinomycetota</taxon>
        <taxon>Actinomycetes</taxon>
        <taxon>Micromonosporales</taxon>
        <taxon>Micromonosporaceae</taxon>
        <taxon>Luedemannella</taxon>
    </lineage>
</organism>
<protein>
    <recommendedName>
        <fullName evidence="3">Cell division protein FtsL</fullName>
    </recommendedName>
</protein>
<proteinExistence type="predicted"/>
<sequence>MIAFVIAAVAALLLAGLIGFAVRLEVDEAELRDLEEREAKLQAEWDAFHQAKRLNEAFWQARTALRIEALRQDRAVR</sequence>
<evidence type="ECO:0000313" key="2">
    <source>
        <dbReference type="Proteomes" id="UP001500218"/>
    </source>
</evidence>
<dbReference type="EMBL" id="BAAALT010000039">
    <property type="protein sequence ID" value="GAA1795191.1"/>
    <property type="molecule type" value="Genomic_DNA"/>
</dbReference>
<evidence type="ECO:0008006" key="3">
    <source>
        <dbReference type="Google" id="ProtNLM"/>
    </source>
</evidence>
<keyword evidence="2" id="KW-1185">Reference proteome</keyword>
<name>A0ABN2LP50_9ACTN</name>
<comment type="caution">
    <text evidence="1">The sequence shown here is derived from an EMBL/GenBank/DDBJ whole genome shotgun (WGS) entry which is preliminary data.</text>
</comment>
<gene>
    <name evidence="1" type="ORF">GCM10009682_16160</name>
</gene>
<reference evidence="1 2" key="1">
    <citation type="journal article" date="2019" name="Int. J. Syst. Evol. Microbiol.">
        <title>The Global Catalogue of Microorganisms (GCM) 10K type strain sequencing project: providing services to taxonomists for standard genome sequencing and annotation.</title>
        <authorList>
            <consortium name="The Broad Institute Genomics Platform"/>
            <consortium name="The Broad Institute Genome Sequencing Center for Infectious Disease"/>
            <person name="Wu L."/>
            <person name="Ma J."/>
        </authorList>
    </citation>
    <scope>NUCLEOTIDE SEQUENCE [LARGE SCALE GENOMIC DNA]</scope>
    <source>
        <strain evidence="1 2">JCM 13250</strain>
    </source>
</reference>
<evidence type="ECO:0000313" key="1">
    <source>
        <dbReference type="EMBL" id="GAA1795191.1"/>
    </source>
</evidence>
<accession>A0ABN2LP50</accession>
<dbReference type="Proteomes" id="UP001500218">
    <property type="component" value="Unassembled WGS sequence"/>
</dbReference>